<dbReference type="Proteomes" id="UP000004407">
    <property type="component" value="Unassembled WGS sequence"/>
</dbReference>
<proteinExistence type="predicted"/>
<name>G6B1U6_9BACT</name>
<dbReference type="EMBL" id="AFZZ01000251">
    <property type="protein sequence ID" value="EHJ35949.1"/>
    <property type="molecule type" value="Genomic_DNA"/>
</dbReference>
<protein>
    <submittedName>
        <fullName evidence="1">Uncharacterized protein</fullName>
    </submittedName>
</protein>
<gene>
    <name evidence="1" type="ORF">HMPREF0673_02874</name>
</gene>
<evidence type="ECO:0000313" key="2">
    <source>
        <dbReference type="Proteomes" id="UP000004407"/>
    </source>
</evidence>
<organism evidence="1 2">
    <name type="scientific">Leyella stercorea DSM 18206</name>
    <dbReference type="NCBI Taxonomy" id="1002367"/>
    <lineage>
        <taxon>Bacteria</taxon>
        <taxon>Pseudomonadati</taxon>
        <taxon>Bacteroidota</taxon>
        <taxon>Bacteroidia</taxon>
        <taxon>Bacteroidales</taxon>
        <taxon>Prevotellaceae</taxon>
        <taxon>Leyella</taxon>
    </lineage>
</organism>
<evidence type="ECO:0000313" key="1">
    <source>
        <dbReference type="EMBL" id="EHJ35949.1"/>
    </source>
</evidence>
<comment type="caution">
    <text evidence="1">The sequence shown here is derived from an EMBL/GenBank/DDBJ whole genome shotgun (WGS) entry which is preliminary data.</text>
</comment>
<reference evidence="1 2" key="1">
    <citation type="submission" date="2011-08" db="EMBL/GenBank/DDBJ databases">
        <authorList>
            <person name="Weinstock G."/>
            <person name="Sodergren E."/>
            <person name="Clifton S."/>
            <person name="Fulton L."/>
            <person name="Fulton B."/>
            <person name="Courtney L."/>
            <person name="Fronick C."/>
            <person name="Harrison M."/>
            <person name="Strong C."/>
            <person name="Farmer C."/>
            <person name="Delahaunty K."/>
            <person name="Markovic C."/>
            <person name="Hall O."/>
            <person name="Minx P."/>
            <person name="Tomlinson C."/>
            <person name="Mitreva M."/>
            <person name="Hou S."/>
            <person name="Chen J."/>
            <person name="Wollam A."/>
            <person name="Pepin K.H."/>
            <person name="Johnson M."/>
            <person name="Bhonagiri V."/>
            <person name="Zhang X."/>
            <person name="Suruliraj S."/>
            <person name="Warren W."/>
            <person name="Chinwalla A."/>
            <person name="Mardis E.R."/>
            <person name="Wilson R.K."/>
        </authorList>
    </citation>
    <scope>NUCLEOTIDE SEQUENCE [LARGE SCALE GENOMIC DNA]</scope>
    <source>
        <strain evidence="1 2">DSM 18206</strain>
    </source>
</reference>
<dbReference type="HOGENOM" id="CLU_2651453_0_0_10"/>
<dbReference type="AlphaFoldDB" id="G6B1U6"/>
<sequence length="76" mass="8851">MIGDKTNSYAYQNSVRYFQIASLKQQAYAILFSYRVQNYSKLSNCANLETSTKGFLKFFRIDNYLNINDITTNQSL</sequence>
<accession>G6B1U6</accession>